<reference evidence="1 3" key="1">
    <citation type="submission" date="2018-09" db="EMBL/GenBank/DDBJ databases">
        <title>Genomic investigation of the strawberry pathogen Phytophthora fragariae indicates pathogenicity is determined by transcriptional variation in three key races.</title>
        <authorList>
            <person name="Adams T.M."/>
            <person name="Armitage A.D."/>
            <person name="Sobczyk M.K."/>
            <person name="Bates H.J."/>
            <person name="Dunwell J.M."/>
            <person name="Nellist C.F."/>
            <person name="Harrison R.J."/>
        </authorList>
    </citation>
    <scope>NUCLEOTIDE SEQUENCE [LARGE SCALE GENOMIC DNA]</scope>
    <source>
        <strain evidence="1 3">SCRP249</strain>
        <strain evidence="2 4">SCRP333</strain>
    </source>
</reference>
<dbReference type="EMBL" id="QXFT01000203">
    <property type="protein sequence ID" value="KAE9351051.1"/>
    <property type="molecule type" value="Genomic_DNA"/>
</dbReference>
<name>A0A6A3NRH4_9STRA</name>
<evidence type="ECO:0000313" key="2">
    <source>
        <dbReference type="EMBL" id="KAE9351051.1"/>
    </source>
</evidence>
<dbReference type="GO" id="GO:0005737">
    <property type="term" value="C:cytoplasm"/>
    <property type="evidence" value="ECO:0007669"/>
    <property type="project" value="TreeGrafter"/>
</dbReference>
<sequence length="149" mass="17030">MVPSKLDLYPEELRSEIDEVNDWIYNDVGHGVYKCGFAGMQELYDATVANVFAGLDRAERILSEHRYLVGDRFTEADTRPLRRGSTSGSSIYQLPRMAETVNLQHVKIHYYGSHTHMNPFGIIPTGPNIDFTRPHDRDRFTNAILPAFE</sequence>
<dbReference type="Proteomes" id="UP000434957">
    <property type="component" value="Unassembled WGS sequence"/>
</dbReference>
<dbReference type="EMBL" id="QXFV01000201">
    <property type="protein sequence ID" value="KAE9045925.1"/>
    <property type="molecule type" value="Genomic_DNA"/>
</dbReference>
<evidence type="ECO:0000313" key="1">
    <source>
        <dbReference type="EMBL" id="KAE9045925.1"/>
    </source>
</evidence>
<dbReference type="AlphaFoldDB" id="A0A6A3NRH4"/>
<comment type="caution">
    <text evidence="1">The sequence shown here is derived from an EMBL/GenBank/DDBJ whole genome shotgun (WGS) entry which is preliminary data.</text>
</comment>
<evidence type="ECO:0008006" key="5">
    <source>
        <dbReference type="Google" id="ProtNLM"/>
    </source>
</evidence>
<dbReference type="PANTHER" id="PTHR32419">
    <property type="entry name" value="GLUTATHIONYL-HYDROQUINONE REDUCTASE"/>
    <property type="match status" value="1"/>
</dbReference>
<accession>A0A6A3NRH4</accession>
<evidence type="ECO:0000313" key="3">
    <source>
        <dbReference type="Proteomes" id="UP000429607"/>
    </source>
</evidence>
<dbReference type="SUPFAM" id="SSF47616">
    <property type="entry name" value="GST C-terminal domain-like"/>
    <property type="match status" value="1"/>
</dbReference>
<dbReference type="Gene3D" id="3.40.30.10">
    <property type="entry name" value="Glutaredoxin"/>
    <property type="match status" value="1"/>
</dbReference>
<gene>
    <name evidence="1" type="ORF">PR001_g4765</name>
    <name evidence="2" type="ORF">PR003_g5057</name>
</gene>
<evidence type="ECO:0000313" key="4">
    <source>
        <dbReference type="Proteomes" id="UP000434957"/>
    </source>
</evidence>
<dbReference type="Gene3D" id="1.20.1050.10">
    <property type="match status" value="1"/>
</dbReference>
<organism evidence="1 3">
    <name type="scientific">Phytophthora rubi</name>
    <dbReference type="NCBI Taxonomy" id="129364"/>
    <lineage>
        <taxon>Eukaryota</taxon>
        <taxon>Sar</taxon>
        <taxon>Stramenopiles</taxon>
        <taxon>Oomycota</taxon>
        <taxon>Peronosporomycetes</taxon>
        <taxon>Peronosporales</taxon>
        <taxon>Peronosporaceae</taxon>
        <taxon>Phytophthora</taxon>
    </lineage>
</organism>
<protein>
    <recommendedName>
        <fullName evidence="5">GST C-terminal domain-containing protein</fullName>
    </recommendedName>
</protein>
<dbReference type="Proteomes" id="UP000429607">
    <property type="component" value="Unassembled WGS sequence"/>
</dbReference>
<dbReference type="PANTHER" id="PTHR32419:SF6">
    <property type="entry name" value="GLUTATHIONE S-TRANSFERASE OMEGA-LIKE 1-RELATED"/>
    <property type="match status" value="1"/>
</dbReference>
<dbReference type="InterPro" id="IPR036282">
    <property type="entry name" value="Glutathione-S-Trfase_C_sf"/>
</dbReference>
<proteinExistence type="predicted"/>
<keyword evidence="4" id="KW-1185">Reference proteome</keyword>
<dbReference type="GO" id="GO:0004364">
    <property type="term" value="F:glutathione transferase activity"/>
    <property type="evidence" value="ECO:0007669"/>
    <property type="project" value="InterPro"/>
</dbReference>
<dbReference type="InterPro" id="IPR016639">
    <property type="entry name" value="GST_Omega/GSH"/>
</dbReference>